<evidence type="ECO:0000313" key="2">
    <source>
        <dbReference type="WBParaSite" id="nRc.2.0.1.t40124-RA"/>
    </source>
</evidence>
<dbReference type="Proteomes" id="UP000887565">
    <property type="component" value="Unplaced"/>
</dbReference>
<protein>
    <submittedName>
        <fullName evidence="2">Uncharacterized protein</fullName>
    </submittedName>
</protein>
<reference evidence="2" key="1">
    <citation type="submission" date="2022-11" db="UniProtKB">
        <authorList>
            <consortium name="WormBaseParasite"/>
        </authorList>
    </citation>
    <scope>IDENTIFICATION</scope>
</reference>
<sequence length="279" mass="31565">MIATIKKPSSLTPPAVIAANMNAAKMHRCTAPKVSKQVHSTGFYEDAYKHSFCRSPPKLTDYISPLHRDAEIQKPMEALKNPLKAVFKALLQLPPPIDVEPATSSSMLLPPTAMWQPPTTPTSATTTKVTHTTSLRPMAPMSAQSVTPPNHNWLKRLDQFSELIHQPVTCQVSNHICLVRQPDCQITRTSEPPARHVVLHWRRPATRSVSIHQLNFHIFHTFFSHINFFGRLGVRVTMAIHIHAMNASLALYQYFRDHYRPTYQKQQRPISHDVAALIL</sequence>
<proteinExistence type="predicted"/>
<name>A0A915KNT9_ROMCU</name>
<dbReference type="WBParaSite" id="nRc.2.0.1.t40124-RA">
    <property type="protein sequence ID" value="nRc.2.0.1.t40124-RA"/>
    <property type="gene ID" value="nRc.2.0.1.g40124"/>
</dbReference>
<organism evidence="1 2">
    <name type="scientific">Romanomermis culicivorax</name>
    <name type="common">Nematode worm</name>
    <dbReference type="NCBI Taxonomy" id="13658"/>
    <lineage>
        <taxon>Eukaryota</taxon>
        <taxon>Metazoa</taxon>
        <taxon>Ecdysozoa</taxon>
        <taxon>Nematoda</taxon>
        <taxon>Enoplea</taxon>
        <taxon>Dorylaimia</taxon>
        <taxon>Mermithida</taxon>
        <taxon>Mermithoidea</taxon>
        <taxon>Mermithidae</taxon>
        <taxon>Romanomermis</taxon>
    </lineage>
</organism>
<evidence type="ECO:0000313" key="1">
    <source>
        <dbReference type="Proteomes" id="UP000887565"/>
    </source>
</evidence>
<accession>A0A915KNT9</accession>
<dbReference type="AlphaFoldDB" id="A0A915KNT9"/>
<keyword evidence="1" id="KW-1185">Reference proteome</keyword>